<dbReference type="InterPro" id="IPR036188">
    <property type="entry name" value="FAD/NAD-bd_sf"/>
</dbReference>
<sequence length="504" mass="56771">MSRDSTIVVGAGPAGLTAAYLLAKAGSPVTVFEADPEYVGGISRTVRHHGFHFDVGGHRFFSKSRRVEDFWTEILPGDMLERPRSSRIYYRGKFYSYPLRGTEALLKLGPVEAARCLASYVQARAFPIPEARTFQDWVTNQFGERLFEIFFKTYTEKVWGMSCREISADWAAQRIKGLNLTTAVLNALLPRIGRRDRSRVVKTLIDSFRYPRKGPGMMWEACAARTVAMGGRVELGAAVTHCAWDAPARRWTVTVRRRDGSSEEATAEHVISSAPLSMLERALSPSLSARTVEAIRSLRYRDFITVAVMLRDRDAFDDNWIYIHEPGVKVGRIQNFKSWSPEMVPDPAMACYGLEYFCFEHDALWNADDAALVDLAMRELSIVGLGRREDLVDACVVRQPKAYPVYDDSYATRIDVLREELAARFPTFHPVGRNGMHKYNNQDHAMMTAMLTVDNILAGERLYDVWKVNQDAEYHEEETVRDVHSPTRAGSRPVPAQVGVGSAA</sequence>
<evidence type="ECO:0000313" key="4">
    <source>
        <dbReference type="Proteomes" id="UP001162891"/>
    </source>
</evidence>
<dbReference type="InterPro" id="IPR002937">
    <property type="entry name" value="Amino_oxidase"/>
</dbReference>
<dbReference type="NCBIfam" id="NF005548">
    <property type="entry name" value="PRK07208.1-4"/>
    <property type="match status" value="1"/>
</dbReference>
<proteinExistence type="predicted"/>
<dbReference type="RefSeq" id="WP_248358514.1">
    <property type="nucleotide sequence ID" value="NZ_AP025591.1"/>
</dbReference>
<dbReference type="Gene3D" id="3.50.50.60">
    <property type="entry name" value="FAD/NAD(P)-binding domain"/>
    <property type="match status" value="1"/>
</dbReference>
<dbReference type="Pfam" id="PF01593">
    <property type="entry name" value="Amino_oxidase"/>
    <property type="match status" value="1"/>
</dbReference>
<evidence type="ECO:0000256" key="1">
    <source>
        <dbReference type="SAM" id="MobiDB-lite"/>
    </source>
</evidence>
<feature type="region of interest" description="Disordered" evidence="1">
    <location>
        <begin position="477"/>
        <end position="504"/>
    </location>
</feature>
<reference evidence="4" key="1">
    <citation type="journal article" date="2022" name="Int. J. Syst. Evol. Microbiol.">
        <title>Anaeromyxobacter oryzae sp. nov., Anaeromyxobacter diazotrophicus sp. nov. and Anaeromyxobacter paludicola sp. nov., isolated from paddy soils.</title>
        <authorList>
            <person name="Itoh H."/>
            <person name="Xu Z."/>
            <person name="Mise K."/>
            <person name="Masuda Y."/>
            <person name="Ushijima N."/>
            <person name="Hayakawa C."/>
            <person name="Shiratori Y."/>
            <person name="Senoo K."/>
        </authorList>
    </citation>
    <scope>NUCLEOTIDE SEQUENCE [LARGE SCALE GENOMIC DNA]</scope>
    <source>
        <strain evidence="4">Red232</strain>
    </source>
</reference>
<dbReference type="PANTHER" id="PTHR21197:SF0">
    <property type="entry name" value="UDP-GALACTOPYRANOSE MUTASE"/>
    <property type="match status" value="1"/>
</dbReference>
<accession>A0ABM7WQJ6</accession>
<dbReference type="PRINTS" id="PR00419">
    <property type="entry name" value="ADXRDTASE"/>
</dbReference>
<feature type="domain" description="Amine oxidase" evidence="2">
    <location>
        <begin position="14"/>
        <end position="381"/>
    </location>
</feature>
<name>A0ABM7WQJ6_9BACT</name>
<dbReference type="SUPFAM" id="SSF51905">
    <property type="entry name" value="FAD/NAD(P)-binding domain"/>
    <property type="match status" value="1"/>
</dbReference>
<dbReference type="EMBL" id="AP025591">
    <property type="protein sequence ID" value="BDG01734.1"/>
    <property type="molecule type" value="Genomic_DNA"/>
</dbReference>
<dbReference type="PANTHER" id="PTHR21197">
    <property type="entry name" value="UDP-GALACTOPYRANOSE MUTASE"/>
    <property type="match status" value="1"/>
</dbReference>
<evidence type="ECO:0000313" key="3">
    <source>
        <dbReference type="EMBL" id="BDG01734.1"/>
    </source>
</evidence>
<gene>
    <name evidence="3" type="ORF">AMOR_07300</name>
</gene>
<dbReference type="Proteomes" id="UP001162891">
    <property type="component" value="Chromosome"/>
</dbReference>
<dbReference type="NCBIfam" id="NF005545">
    <property type="entry name" value="PRK07208.1-1"/>
    <property type="match status" value="1"/>
</dbReference>
<organism evidence="3 4">
    <name type="scientific">Anaeromyxobacter oryzae</name>
    <dbReference type="NCBI Taxonomy" id="2918170"/>
    <lineage>
        <taxon>Bacteria</taxon>
        <taxon>Pseudomonadati</taxon>
        <taxon>Myxococcota</taxon>
        <taxon>Myxococcia</taxon>
        <taxon>Myxococcales</taxon>
        <taxon>Cystobacterineae</taxon>
        <taxon>Anaeromyxobacteraceae</taxon>
        <taxon>Anaeromyxobacter</taxon>
    </lineage>
</organism>
<protein>
    <submittedName>
        <fullName evidence="3">Protoporphyrinogen oxidase</fullName>
    </submittedName>
</protein>
<evidence type="ECO:0000259" key="2">
    <source>
        <dbReference type="Pfam" id="PF01593"/>
    </source>
</evidence>
<keyword evidence="4" id="KW-1185">Reference proteome</keyword>